<name>E0WTU1_9ENTR</name>
<evidence type="ECO:0000256" key="1">
    <source>
        <dbReference type="SAM" id="Phobius"/>
    </source>
</evidence>
<keyword evidence="1" id="KW-1133">Transmembrane helix</keyword>
<reference evidence="2" key="1">
    <citation type="journal article" date="2009" name="Environ. Microbiol.">
        <title>Dynamics of genome evolution in facultative symbionts of aphids.</title>
        <authorList>
            <person name="Degnan P.H."/>
            <person name="Leonardo T.E."/>
            <person name="Cass B.N."/>
            <person name="Hurwitz B."/>
            <person name="Stern D."/>
            <person name="Gibbs R.A."/>
            <person name="Richards S."/>
            <person name="Moran N.A."/>
        </authorList>
    </citation>
    <scope>NUCLEOTIDE SEQUENCE [LARGE SCALE GENOMIC DNA]</scope>
    <source>
        <strain evidence="2">LSR1</strain>
    </source>
</reference>
<dbReference type="GO" id="GO:0046325">
    <property type="term" value="P:negative regulation of D-glucose import"/>
    <property type="evidence" value="ECO:0007669"/>
    <property type="project" value="InterPro"/>
</dbReference>
<dbReference type="InterPro" id="IPR031767">
    <property type="entry name" value="SgrT"/>
</dbReference>
<evidence type="ECO:0000313" key="3">
    <source>
        <dbReference type="Proteomes" id="UP000005726"/>
    </source>
</evidence>
<accession>E0WTU1</accession>
<keyword evidence="3" id="KW-1185">Reference proteome</keyword>
<sequence length="78" mass="9505">MNRLNKYCSNRLQFIFLYTTLIIIGRKIITGIYESVLIETFYKNYFYANRQVDWLPWVSTGWRLKTLAQLIQWHALQK</sequence>
<dbReference type="AlphaFoldDB" id="E0WTU1"/>
<keyword evidence="1" id="KW-0472">Membrane</keyword>
<dbReference type="EMBL" id="GL379606">
    <property type="protein sequence ID" value="EFL91578.1"/>
    <property type="molecule type" value="Genomic_DNA"/>
</dbReference>
<dbReference type="Proteomes" id="UP000005726">
    <property type="component" value="Unassembled WGS sequence"/>
</dbReference>
<gene>
    <name evidence="2" type="ORF">REG_1466</name>
</gene>
<dbReference type="HOGENOM" id="CLU_2615458_0_0_6"/>
<protein>
    <submittedName>
        <fullName evidence="2">Uncharacterized protein</fullName>
    </submittedName>
</protein>
<proteinExistence type="predicted"/>
<organism evidence="2 3">
    <name type="scientific">Candidatus Regiella insecticola LSR1</name>
    <dbReference type="NCBI Taxonomy" id="663321"/>
    <lineage>
        <taxon>Bacteria</taxon>
        <taxon>Pseudomonadati</taxon>
        <taxon>Pseudomonadota</taxon>
        <taxon>Gammaproteobacteria</taxon>
        <taxon>Enterobacterales</taxon>
        <taxon>Enterobacteriaceae</taxon>
        <taxon>aphid secondary symbionts</taxon>
        <taxon>Candidatus Regiella</taxon>
    </lineage>
</organism>
<dbReference type="Pfam" id="PF15894">
    <property type="entry name" value="SgrT"/>
    <property type="match status" value="1"/>
</dbReference>
<keyword evidence="1" id="KW-0812">Transmembrane</keyword>
<evidence type="ECO:0000313" key="2">
    <source>
        <dbReference type="EMBL" id="EFL91578.1"/>
    </source>
</evidence>
<feature type="transmembrane region" description="Helical" evidence="1">
    <location>
        <begin position="12"/>
        <end position="33"/>
    </location>
</feature>
<dbReference type="RefSeq" id="WP_006705127.1">
    <property type="nucleotide sequence ID" value="NZ_CAWLGB010000018.1"/>
</dbReference>